<dbReference type="GO" id="GO:0016787">
    <property type="term" value="F:hydrolase activity"/>
    <property type="evidence" value="ECO:0007669"/>
    <property type="project" value="UniProtKB-KW"/>
</dbReference>
<evidence type="ECO:0000256" key="12">
    <source>
        <dbReference type="SAM" id="MobiDB-lite"/>
    </source>
</evidence>
<keyword evidence="4 11" id="KW-0378">Hydrolase</keyword>
<feature type="domain" description="Helicase ATP-binding" evidence="13">
    <location>
        <begin position="34"/>
        <end position="212"/>
    </location>
</feature>
<evidence type="ECO:0000259" key="15">
    <source>
        <dbReference type="PROSITE" id="PS51195"/>
    </source>
</evidence>
<protein>
    <recommendedName>
        <fullName evidence="9">DEAD-box ATP-dependent RNA helicase RhpA</fullName>
        <ecNumber evidence="1">3.6.4.13</ecNumber>
    </recommendedName>
</protein>
<evidence type="ECO:0000256" key="3">
    <source>
        <dbReference type="ARBA" id="ARBA00022741"/>
    </source>
</evidence>
<dbReference type="GO" id="GO:0005829">
    <property type="term" value="C:cytosol"/>
    <property type="evidence" value="ECO:0007669"/>
    <property type="project" value="TreeGrafter"/>
</dbReference>
<dbReference type="KEGG" id="nlc:EBAPG3_003165"/>
<dbReference type="InterPro" id="IPR014001">
    <property type="entry name" value="Helicase_ATP-bd"/>
</dbReference>
<dbReference type="AlphaFoldDB" id="A0A1W6SM18"/>
<dbReference type="InterPro" id="IPR027417">
    <property type="entry name" value="P-loop_NTPase"/>
</dbReference>
<dbReference type="FunFam" id="3.40.50.300:FF:000468">
    <property type="entry name" value="ATP-dependent RNA helicase RhlE"/>
    <property type="match status" value="1"/>
</dbReference>
<evidence type="ECO:0000256" key="11">
    <source>
        <dbReference type="RuleBase" id="RU000492"/>
    </source>
</evidence>
<keyword evidence="17" id="KW-1185">Reference proteome</keyword>
<dbReference type="OrthoDB" id="5297934at2"/>
<dbReference type="PROSITE" id="PS51192">
    <property type="entry name" value="HELICASE_ATP_BIND_1"/>
    <property type="match status" value="1"/>
</dbReference>
<dbReference type="Pfam" id="PF00270">
    <property type="entry name" value="DEAD"/>
    <property type="match status" value="1"/>
</dbReference>
<dbReference type="EMBL" id="CP021106">
    <property type="protein sequence ID" value="ARO86849.1"/>
    <property type="molecule type" value="Genomic_DNA"/>
</dbReference>
<dbReference type="Gene3D" id="3.40.50.300">
    <property type="entry name" value="P-loop containing nucleotide triphosphate hydrolases"/>
    <property type="match status" value="2"/>
</dbReference>
<evidence type="ECO:0000256" key="4">
    <source>
        <dbReference type="ARBA" id="ARBA00022801"/>
    </source>
</evidence>
<dbReference type="GO" id="GO:0005524">
    <property type="term" value="F:ATP binding"/>
    <property type="evidence" value="ECO:0007669"/>
    <property type="project" value="UniProtKB-KW"/>
</dbReference>
<dbReference type="FunFam" id="3.40.50.300:FF:000108">
    <property type="entry name" value="ATP-dependent RNA helicase RhlE"/>
    <property type="match status" value="1"/>
</dbReference>
<dbReference type="InterPro" id="IPR044742">
    <property type="entry name" value="DEAD/DEAH_RhlB"/>
</dbReference>
<dbReference type="SMART" id="SM00487">
    <property type="entry name" value="DEXDc"/>
    <property type="match status" value="1"/>
</dbReference>
<dbReference type="SUPFAM" id="SSF52540">
    <property type="entry name" value="P-loop containing nucleoside triphosphate hydrolases"/>
    <property type="match status" value="1"/>
</dbReference>
<dbReference type="InterPro" id="IPR001650">
    <property type="entry name" value="Helicase_C-like"/>
</dbReference>
<dbReference type="InterPro" id="IPR014014">
    <property type="entry name" value="RNA_helicase_DEAD_Q_motif"/>
</dbReference>
<evidence type="ECO:0000256" key="2">
    <source>
        <dbReference type="ARBA" id="ARBA00022490"/>
    </source>
</evidence>
<dbReference type="Proteomes" id="UP000012179">
    <property type="component" value="Chromosome"/>
</dbReference>
<dbReference type="PROSITE" id="PS00039">
    <property type="entry name" value="DEAD_ATP_HELICASE"/>
    <property type="match status" value="1"/>
</dbReference>
<name>A0A1W6SM18_9PROT</name>
<dbReference type="SMART" id="SM00490">
    <property type="entry name" value="HELICc"/>
    <property type="match status" value="1"/>
</dbReference>
<evidence type="ECO:0000256" key="7">
    <source>
        <dbReference type="ARBA" id="ARBA00038437"/>
    </source>
</evidence>
<feature type="short sequence motif" description="Q motif" evidence="10">
    <location>
        <begin position="3"/>
        <end position="31"/>
    </location>
</feature>
<keyword evidence="6 11" id="KW-0067">ATP-binding</keyword>
<dbReference type="eggNOG" id="COG0513">
    <property type="taxonomic scope" value="Bacteria"/>
</dbReference>
<evidence type="ECO:0000256" key="9">
    <source>
        <dbReference type="ARBA" id="ARBA00074363"/>
    </source>
</evidence>
<dbReference type="CDD" id="cd18787">
    <property type="entry name" value="SF2_C_DEAD"/>
    <property type="match status" value="1"/>
</dbReference>
<sequence length="512" mass="56694">MNMSFDQLNLSPEILRAIADQGYTEPTPIQAQAIPPILEGKDIMGGAQTGTGKTAGFTLPMLHRLQPHANISVSPAKHPIRALILVPTRELAAQVYESVKTYGKYLPLKCAVVYGGVNIDPQVKELRAGVEILVATPGRLLDHIEQKTMNLSRIEILILDEADRMLDMGFMPDIKRILALIPPQRQSLMFSATFSDEIKKLADKLLKQPVLIEVARRNSITELVTHVVHPIDRERKRELLTHLIKSQDLKQVLVFVRTKHGAGRLAQQLERDGITATAIHGDKSQPQRTQALAEFKEGVVRVLVATDVAARGLDIEDLPHVVNFELPTTPEDYVHRIGRTGRAGTKGDAISLVCEDEHELLEGIEKLLKIKLNVEAVAGFEAETSRHPKGPVDDRHRPNRNEPARPEQKKQSESRRHPTEAHPSSRSRELKKHEGSGEYRPGGRAKQPEDPLFTQPYTPSVKPSDTASGPSNGTASASIGGKPSDHLRRGQQTKPLPALFMPRVLPKTKQDE</sequence>
<keyword evidence="3 11" id="KW-0547">Nucleotide-binding</keyword>
<proteinExistence type="inferred from homology"/>
<reference evidence="16 17" key="1">
    <citation type="journal article" date="2015" name="Int. J. Syst. Evol. Microbiol.">
        <title>Nitrosospira lacus sp. nov., a psychrotolerant, ammonia-oxidizing bacterium from sandy lake sediment.</title>
        <authorList>
            <person name="Urakawa H."/>
            <person name="Garcia J.C."/>
            <person name="Nielsen J.L."/>
            <person name="Le V.Q."/>
            <person name="Kozlowski J.A."/>
            <person name="Stein L.Y."/>
            <person name="Lim C.K."/>
            <person name="Pommerening-Roser A."/>
            <person name="Martens-Habbena W."/>
            <person name="Stahl D.A."/>
            <person name="Klotz M.G."/>
        </authorList>
    </citation>
    <scope>NUCLEOTIDE SEQUENCE [LARGE SCALE GENOMIC DNA]</scope>
    <source>
        <strain evidence="16 17">APG3</strain>
    </source>
</reference>
<comment type="similarity">
    <text evidence="7 11">Belongs to the DEAD box helicase family.</text>
</comment>
<dbReference type="InterPro" id="IPR011545">
    <property type="entry name" value="DEAD/DEAH_box_helicase_dom"/>
</dbReference>
<evidence type="ECO:0000313" key="17">
    <source>
        <dbReference type="Proteomes" id="UP000012179"/>
    </source>
</evidence>
<dbReference type="GO" id="GO:0003724">
    <property type="term" value="F:RNA helicase activity"/>
    <property type="evidence" value="ECO:0007669"/>
    <property type="project" value="UniProtKB-EC"/>
</dbReference>
<evidence type="ECO:0000259" key="13">
    <source>
        <dbReference type="PROSITE" id="PS51192"/>
    </source>
</evidence>
<organism evidence="16 17">
    <name type="scientific">Nitrosospira lacus</name>
    <dbReference type="NCBI Taxonomy" id="1288494"/>
    <lineage>
        <taxon>Bacteria</taxon>
        <taxon>Pseudomonadati</taxon>
        <taxon>Pseudomonadota</taxon>
        <taxon>Betaproteobacteria</taxon>
        <taxon>Nitrosomonadales</taxon>
        <taxon>Nitrosomonadaceae</taxon>
        <taxon>Nitrosospira</taxon>
    </lineage>
</organism>
<feature type="compositionally biased region" description="Basic and acidic residues" evidence="12">
    <location>
        <begin position="426"/>
        <end position="437"/>
    </location>
</feature>
<gene>
    <name evidence="16" type="ORF">EBAPG3_003165</name>
</gene>
<dbReference type="GO" id="GO:0042255">
    <property type="term" value="P:ribosome assembly"/>
    <property type="evidence" value="ECO:0007669"/>
    <property type="project" value="UniProtKB-ARBA"/>
</dbReference>
<dbReference type="PROSITE" id="PS51194">
    <property type="entry name" value="HELICASE_CTER"/>
    <property type="match status" value="1"/>
</dbReference>
<dbReference type="CDD" id="cd00268">
    <property type="entry name" value="DEADc"/>
    <property type="match status" value="1"/>
</dbReference>
<keyword evidence="2" id="KW-0963">Cytoplasm</keyword>
<feature type="region of interest" description="Disordered" evidence="12">
    <location>
        <begin position="382"/>
        <end position="512"/>
    </location>
</feature>
<evidence type="ECO:0000256" key="8">
    <source>
        <dbReference type="ARBA" id="ARBA00047984"/>
    </source>
</evidence>
<dbReference type="RefSeq" id="WP_040853103.1">
    <property type="nucleotide sequence ID" value="NZ_CP021106.3"/>
</dbReference>
<feature type="compositionally biased region" description="Basic and acidic residues" evidence="12">
    <location>
        <begin position="383"/>
        <end position="420"/>
    </location>
</feature>
<dbReference type="PANTHER" id="PTHR47959:SF13">
    <property type="entry name" value="ATP-DEPENDENT RNA HELICASE RHLE"/>
    <property type="match status" value="1"/>
</dbReference>
<accession>A0A1W6SM18</accession>
<feature type="compositionally biased region" description="Polar residues" evidence="12">
    <location>
        <begin position="455"/>
        <end position="477"/>
    </location>
</feature>
<dbReference type="GO" id="GO:0003676">
    <property type="term" value="F:nucleic acid binding"/>
    <property type="evidence" value="ECO:0007669"/>
    <property type="project" value="InterPro"/>
</dbReference>
<feature type="domain" description="Helicase C-terminal" evidence="14">
    <location>
        <begin position="238"/>
        <end position="385"/>
    </location>
</feature>
<dbReference type="InterPro" id="IPR000629">
    <property type="entry name" value="RNA-helicase_DEAD-box_CS"/>
</dbReference>
<evidence type="ECO:0000256" key="5">
    <source>
        <dbReference type="ARBA" id="ARBA00022806"/>
    </source>
</evidence>
<dbReference type="EC" id="3.6.4.13" evidence="1"/>
<dbReference type="PANTHER" id="PTHR47959">
    <property type="entry name" value="ATP-DEPENDENT RNA HELICASE RHLE-RELATED"/>
    <property type="match status" value="1"/>
</dbReference>
<dbReference type="GO" id="GO:0009266">
    <property type="term" value="P:response to temperature stimulus"/>
    <property type="evidence" value="ECO:0007669"/>
    <property type="project" value="UniProtKB-ARBA"/>
</dbReference>
<dbReference type="InterPro" id="IPR050079">
    <property type="entry name" value="DEAD_box_RNA_helicase"/>
</dbReference>
<keyword evidence="5 11" id="KW-0347">Helicase</keyword>
<evidence type="ECO:0000256" key="6">
    <source>
        <dbReference type="ARBA" id="ARBA00022840"/>
    </source>
</evidence>
<dbReference type="Pfam" id="PF00271">
    <property type="entry name" value="Helicase_C"/>
    <property type="match status" value="1"/>
</dbReference>
<evidence type="ECO:0000256" key="1">
    <source>
        <dbReference type="ARBA" id="ARBA00012552"/>
    </source>
</evidence>
<feature type="domain" description="DEAD-box RNA helicase Q" evidence="15">
    <location>
        <begin position="3"/>
        <end position="31"/>
    </location>
</feature>
<comment type="catalytic activity">
    <reaction evidence="8">
        <text>ATP + H2O = ADP + phosphate + H(+)</text>
        <dbReference type="Rhea" id="RHEA:13065"/>
        <dbReference type="ChEBI" id="CHEBI:15377"/>
        <dbReference type="ChEBI" id="CHEBI:15378"/>
        <dbReference type="ChEBI" id="CHEBI:30616"/>
        <dbReference type="ChEBI" id="CHEBI:43474"/>
        <dbReference type="ChEBI" id="CHEBI:456216"/>
        <dbReference type="EC" id="3.6.4.13"/>
    </reaction>
</comment>
<evidence type="ECO:0000259" key="14">
    <source>
        <dbReference type="PROSITE" id="PS51194"/>
    </source>
</evidence>
<dbReference type="PROSITE" id="PS51195">
    <property type="entry name" value="Q_MOTIF"/>
    <property type="match status" value="1"/>
</dbReference>
<evidence type="ECO:0000256" key="10">
    <source>
        <dbReference type="PROSITE-ProRule" id="PRU00552"/>
    </source>
</evidence>
<evidence type="ECO:0000313" key="16">
    <source>
        <dbReference type="EMBL" id="ARO86849.1"/>
    </source>
</evidence>